<evidence type="ECO:0000313" key="2">
    <source>
        <dbReference type="Proteomes" id="UP000201917"/>
    </source>
</evidence>
<dbReference type="EMBL" id="KJ676450">
    <property type="protein sequence ID" value="AIU41273.1"/>
    <property type="molecule type" value="Genomic_DNA"/>
</dbReference>
<dbReference type="OrthoDB" id="36557at10239"/>
<dbReference type="Proteomes" id="UP000201917">
    <property type="component" value="Segment"/>
</dbReference>
<dbReference type="KEGG" id="vg:26382489"/>
<proteinExistence type="predicted"/>
<protein>
    <submittedName>
        <fullName evidence="1">Orf34</fullName>
    </submittedName>
</protein>
<name>A0A097P8X2_9ABAC</name>
<reference evidence="1 2" key="1">
    <citation type="journal article" date="2014" name="PLoS ONE">
        <title>Genomic Sequencing and Analysis of Sucra jujuba Nucleopolyhedrovirus.</title>
        <authorList>
            <person name="Liu X."/>
            <person name="Yin F."/>
            <person name="Zhu Z."/>
            <person name="Hou D."/>
            <person name="Wang J."/>
            <person name="Zhang L."/>
            <person name="Wang M."/>
            <person name="Wang H."/>
            <person name="Hu Z."/>
            <person name="Deng F."/>
        </authorList>
    </citation>
    <scope>NUCLEOTIDE SEQUENCE [LARGE SCALE GENOMIC DNA]</scope>
    <source>
        <strain evidence="1">473</strain>
    </source>
</reference>
<evidence type="ECO:0000313" key="1">
    <source>
        <dbReference type="EMBL" id="AIU41273.1"/>
    </source>
</evidence>
<keyword evidence="2" id="KW-1185">Reference proteome</keyword>
<dbReference type="RefSeq" id="YP_009186725.1">
    <property type="nucleotide sequence ID" value="NC_028636.1"/>
</dbReference>
<accession>A0A097P8X2</accession>
<organism evidence="1 2">
    <name type="scientific">Sucra jujuba nucleopolyhedrovirus</name>
    <dbReference type="NCBI Taxonomy" id="1563660"/>
    <lineage>
        <taxon>Viruses</taxon>
        <taxon>Viruses incertae sedis</taxon>
        <taxon>Naldaviricetes</taxon>
        <taxon>Lefavirales</taxon>
        <taxon>Baculoviridae</taxon>
        <taxon>Alphabaculovirus</taxon>
        <taxon>Alphabaculovirus sujujubae</taxon>
    </lineage>
</organism>
<sequence>MIRFDEFLVNVVGCVVEKHVRYIENGKTFSCRIVKTPATHHILFLHIVKIGLSGQKGNGREANLRASTIFTHPFRQILAAIHYTFLTVYSANFYTLQIVCARHHGQFEVHGIIKHVQDGIYLLYRLIQQLPEVDVNFEHVKVLVATRLNLVSFSIVYPGNFHIGHNNAGHVQNIAARHIYAIKVLTSVKFYRWSFVFAIHQFSL</sequence>
<dbReference type="GeneID" id="26382489"/>